<accession>A0A8W8I2P5</accession>
<dbReference type="PROSITE" id="PS51192">
    <property type="entry name" value="HELICASE_ATP_BIND_1"/>
    <property type="match status" value="1"/>
</dbReference>
<evidence type="ECO:0000256" key="2">
    <source>
        <dbReference type="ARBA" id="ARBA00022741"/>
    </source>
</evidence>
<dbReference type="InterPro" id="IPR011545">
    <property type="entry name" value="DEAD/DEAH_box_helicase_dom"/>
</dbReference>
<evidence type="ECO:0000256" key="8">
    <source>
        <dbReference type="ARBA" id="ARBA00034808"/>
    </source>
</evidence>
<keyword evidence="2" id="KW-0547">Nucleotide-binding</keyword>
<proteinExistence type="inferred from homology"/>
<dbReference type="GO" id="GO:0000724">
    <property type="term" value="P:double-strand break repair via homologous recombination"/>
    <property type="evidence" value="ECO:0007669"/>
    <property type="project" value="TreeGrafter"/>
</dbReference>
<dbReference type="SMART" id="SM00487">
    <property type="entry name" value="DEXDc"/>
    <property type="match status" value="1"/>
</dbReference>
<dbReference type="InterPro" id="IPR014001">
    <property type="entry name" value="Helicase_ATP-bd"/>
</dbReference>
<keyword evidence="3" id="KW-0067">ATP-binding</keyword>
<evidence type="ECO:0000256" key="5">
    <source>
        <dbReference type="ARBA" id="ARBA00023235"/>
    </source>
</evidence>
<evidence type="ECO:0000256" key="3">
    <source>
        <dbReference type="ARBA" id="ARBA00022840"/>
    </source>
</evidence>
<evidence type="ECO:0000259" key="10">
    <source>
        <dbReference type="PROSITE" id="PS51192"/>
    </source>
</evidence>
<evidence type="ECO:0000256" key="7">
    <source>
        <dbReference type="ARBA" id="ARBA00034617"/>
    </source>
</evidence>
<protein>
    <recommendedName>
        <fullName evidence="8">DNA 3'-5' helicase</fullName>
        <ecNumber evidence="8">5.6.2.4</ecNumber>
    </recommendedName>
    <alternativeName>
        <fullName evidence="9">DNA 3'-5' helicase BLM</fullName>
    </alternativeName>
</protein>
<dbReference type="Gene3D" id="3.40.50.300">
    <property type="entry name" value="P-loop containing nucleotide triphosphate hydrolases"/>
    <property type="match status" value="2"/>
</dbReference>
<dbReference type="InterPro" id="IPR027417">
    <property type="entry name" value="P-loop_NTPase"/>
</dbReference>
<dbReference type="GO" id="GO:0005737">
    <property type="term" value="C:cytoplasm"/>
    <property type="evidence" value="ECO:0007669"/>
    <property type="project" value="TreeGrafter"/>
</dbReference>
<dbReference type="AlphaFoldDB" id="A0A8W8I2P5"/>
<organism evidence="12 13">
    <name type="scientific">Magallana gigas</name>
    <name type="common">Pacific oyster</name>
    <name type="synonym">Crassostrea gigas</name>
    <dbReference type="NCBI Taxonomy" id="29159"/>
    <lineage>
        <taxon>Eukaryota</taxon>
        <taxon>Metazoa</taxon>
        <taxon>Spiralia</taxon>
        <taxon>Lophotrochozoa</taxon>
        <taxon>Mollusca</taxon>
        <taxon>Bivalvia</taxon>
        <taxon>Autobranchia</taxon>
        <taxon>Pteriomorphia</taxon>
        <taxon>Ostreida</taxon>
        <taxon>Ostreoidea</taxon>
        <taxon>Ostreidae</taxon>
        <taxon>Magallana</taxon>
    </lineage>
</organism>
<dbReference type="GO" id="GO:0043138">
    <property type="term" value="F:3'-5' DNA helicase activity"/>
    <property type="evidence" value="ECO:0007669"/>
    <property type="project" value="UniProtKB-EC"/>
</dbReference>
<keyword evidence="5" id="KW-0413">Isomerase</keyword>
<dbReference type="Pfam" id="PF00270">
    <property type="entry name" value="DEAD"/>
    <property type="match status" value="1"/>
</dbReference>
<dbReference type="SMART" id="SM00490">
    <property type="entry name" value="HELICc"/>
    <property type="match status" value="1"/>
</dbReference>
<keyword evidence="6" id="KW-0539">Nucleus</keyword>
<evidence type="ECO:0000256" key="1">
    <source>
        <dbReference type="ARBA" id="ARBA00005446"/>
    </source>
</evidence>
<dbReference type="GO" id="GO:0005634">
    <property type="term" value="C:nucleus"/>
    <property type="evidence" value="ECO:0007669"/>
    <property type="project" value="TreeGrafter"/>
</dbReference>
<evidence type="ECO:0000256" key="9">
    <source>
        <dbReference type="ARBA" id="ARBA00044542"/>
    </source>
</evidence>
<dbReference type="GO" id="GO:0009378">
    <property type="term" value="F:four-way junction helicase activity"/>
    <property type="evidence" value="ECO:0007669"/>
    <property type="project" value="TreeGrafter"/>
</dbReference>
<dbReference type="PANTHER" id="PTHR13710">
    <property type="entry name" value="DNA HELICASE RECQ FAMILY MEMBER"/>
    <property type="match status" value="1"/>
</dbReference>
<feature type="domain" description="Helicase ATP-binding" evidence="10">
    <location>
        <begin position="25"/>
        <end position="202"/>
    </location>
</feature>
<dbReference type="EnsemblMetazoa" id="G12093.1">
    <property type="protein sequence ID" value="G12093.1:cds"/>
    <property type="gene ID" value="G12093"/>
</dbReference>
<dbReference type="GO" id="GO:0005524">
    <property type="term" value="F:ATP binding"/>
    <property type="evidence" value="ECO:0007669"/>
    <property type="project" value="UniProtKB-KW"/>
</dbReference>
<evidence type="ECO:0000313" key="13">
    <source>
        <dbReference type="Proteomes" id="UP000005408"/>
    </source>
</evidence>
<name>A0A8W8I2P5_MAGGI</name>
<evidence type="ECO:0000313" key="12">
    <source>
        <dbReference type="EnsemblMetazoa" id="G12093.1:cds"/>
    </source>
</evidence>
<dbReference type="PROSITE" id="PS51194">
    <property type="entry name" value="HELICASE_CTER"/>
    <property type="match status" value="1"/>
</dbReference>
<dbReference type="InterPro" id="IPR001650">
    <property type="entry name" value="Helicase_C-like"/>
</dbReference>
<dbReference type="Proteomes" id="UP000005408">
    <property type="component" value="Unassembled WGS sequence"/>
</dbReference>
<dbReference type="Pfam" id="PF00271">
    <property type="entry name" value="Helicase_C"/>
    <property type="match status" value="1"/>
</dbReference>
<dbReference type="PANTHER" id="PTHR13710:SF153">
    <property type="entry name" value="RECQ-LIKE DNA HELICASE BLM"/>
    <property type="match status" value="1"/>
</dbReference>
<dbReference type="GO" id="GO:0005694">
    <property type="term" value="C:chromosome"/>
    <property type="evidence" value="ECO:0007669"/>
    <property type="project" value="TreeGrafter"/>
</dbReference>
<evidence type="ECO:0000259" key="11">
    <source>
        <dbReference type="PROSITE" id="PS51194"/>
    </source>
</evidence>
<evidence type="ECO:0000256" key="6">
    <source>
        <dbReference type="ARBA" id="ARBA00023242"/>
    </source>
</evidence>
<dbReference type="GO" id="GO:0003677">
    <property type="term" value="F:DNA binding"/>
    <property type="evidence" value="ECO:0007669"/>
    <property type="project" value="UniProtKB-KW"/>
</dbReference>
<comment type="similarity">
    <text evidence="1">Belongs to the helicase family. RecQ subfamily.</text>
</comment>
<feature type="domain" description="Helicase C-terminal" evidence="11">
    <location>
        <begin position="236"/>
        <end position="379"/>
    </location>
</feature>
<sequence>MAGKFQNVCKRFSLDALKPFQEETITQLLKGRDSFLSVKTGGGKSICYQGFQLMWTELNGCECSVLIVSPLLSIMKEQCEYLKSCDFTSTYIGRDSSEDIDIINGNFQFLFASPESILSVNKWRDMLVASKHFKLFVVDEAHSDTVLHWGESEIEMEPFRIWYSKLGEIRSLIQCPVLLITATANRSARMEMQKKFCMIDCHEIIQNPDRDNIKLFVHKFKSTVSHGDIFYFLIHLLKKDKDLCERFLIFCPSIKTCSELFSALKLGHIIKHVDMFHSQSPDTVKEKIKEDMSVESGNIRVLVATRAAGMEVNFRSVKYVINYGPPKDMDGFVQQFGRAGRDGGVAMALLLFNGKQCRKLDKDMKTYSQNKETCRRDIILSAYKSKSDPKRLKHMCCDICDVQCDSDNEITPYESASVTVSQERGIISDGSCGNNNEMGANAGAIPVKGILTVKLSKQKIQSAIPEIHPENIGVTPKKKNITLNVSEKVMQHSNSHNDDKG</sequence>
<dbReference type="SUPFAM" id="SSF52540">
    <property type="entry name" value="P-loop containing nucleoside triphosphate hydrolases"/>
    <property type="match status" value="1"/>
</dbReference>
<reference evidence="12" key="1">
    <citation type="submission" date="2022-08" db="UniProtKB">
        <authorList>
            <consortium name="EnsemblMetazoa"/>
        </authorList>
    </citation>
    <scope>IDENTIFICATION</scope>
    <source>
        <strain evidence="12">05x7-T-G4-1.051#20</strain>
    </source>
</reference>
<keyword evidence="13" id="KW-1185">Reference proteome</keyword>
<dbReference type="EC" id="5.6.2.4" evidence="8"/>
<evidence type="ECO:0000256" key="4">
    <source>
        <dbReference type="ARBA" id="ARBA00023125"/>
    </source>
</evidence>
<keyword evidence="4" id="KW-0238">DNA-binding</keyword>
<comment type="catalytic activity">
    <reaction evidence="7">
        <text>Couples ATP hydrolysis with the unwinding of duplex DNA by translocating in the 3'-5' direction.</text>
        <dbReference type="EC" id="5.6.2.4"/>
    </reaction>
</comment>